<sequence>MCLTMRSLMMLVPMLIAQATALTSMNYDGNLVLPSSGTVLNLAVTASNITYNVTANDTIHTIANKYGVGACDLARLNTLRIPARATFPDDYSCFSTNNTNATSDCIYGGPHVYTILPGDTIQKIANERFNITTESILSFGAQTGYIAALNPGIYDVLQTGETVKIHTCANTACTMTDFTFTYGTLQNFATAYNVTVGQLMSLNLAYMHTDYIAPLGVLYDCSILE</sequence>
<reference evidence="1" key="1">
    <citation type="submission" date="2018-02" db="EMBL/GenBank/DDBJ databases">
        <title>The genomes of Aspergillus section Nigri reveals drivers in fungal speciation.</title>
        <authorList>
            <consortium name="DOE Joint Genome Institute"/>
            <person name="Vesth T.C."/>
            <person name="Nybo J."/>
            <person name="Theobald S."/>
            <person name="Brandl J."/>
            <person name="Frisvad J.C."/>
            <person name="Nielsen K.F."/>
            <person name="Lyhne E.K."/>
            <person name="Kogle M.E."/>
            <person name="Kuo A."/>
            <person name="Riley R."/>
            <person name="Clum A."/>
            <person name="Nolan M."/>
            <person name="Lipzen A."/>
            <person name="Salamov A."/>
            <person name="Henrissat B."/>
            <person name="Wiebenga A."/>
            <person name="De vries R.P."/>
            <person name="Grigoriev I.V."/>
            <person name="Mortensen U.H."/>
            <person name="Andersen M.R."/>
            <person name="Baker S.E."/>
        </authorList>
    </citation>
    <scope>NUCLEOTIDE SEQUENCE</scope>
    <source>
        <strain evidence="1">CBS 621.78</strain>
    </source>
</reference>
<organism evidence="1 2">
    <name type="scientific">Aspergillus brunneoviolaceus CBS 621.78</name>
    <dbReference type="NCBI Taxonomy" id="1450534"/>
    <lineage>
        <taxon>Eukaryota</taxon>
        <taxon>Fungi</taxon>
        <taxon>Dikarya</taxon>
        <taxon>Ascomycota</taxon>
        <taxon>Pezizomycotina</taxon>
        <taxon>Eurotiomycetes</taxon>
        <taxon>Eurotiomycetidae</taxon>
        <taxon>Eurotiales</taxon>
        <taxon>Aspergillaceae</taxon>
        <taxon>Aspergillus</taxon>
        <taxon>Aspergillus subgen. Circumdati</taxon>
    </lineage>
</organism>
<proteinExistence type="predicted"/>
<keyword evidence="2" id="KW-1185">Reference proteome</keyword>
<evidence type="ECO:0000313" key="2">
    <source>
        <dbReference type="Proteomes" id="UP000249057"/>
    </source>
</evidence>
<dbReference type="EMBL" id="KZ825313">
    <property type="protein sequence ID" value="RAH50671.1"/>
    <property type="molecule type" value="Genomic_DNA"/>
</dbReference>
<name>A0ACD1GNN2_9EURO</name>
<protein>
    <submittedName>
        <fullName evidence="1">Uncharacterized protein</fullName>
    </submittedName>
</protein>
<gene>
    <name evidence="1" type="ORF">BO95DRAFT_449470</name>
</gene>
<accession>A0ACD1GNN2</accession>
<dbReference type="Proteomes" id="UP000249057">
    <property type="component" value="Unassembled WGS sequence"/>
</dbReference>
<evidence type="ECO:0000313" key="1">
    <source>
        <dbReference type="EMBL" id="RAH50671.1"/>
    </source>
</evidence>